<dbReference type="RefSeq" id="WP_226593973.1">
    <property type="nucleotide sequence ID" value="NZ_BLAY01000317.1"/>
</dbReference>
<dbReference type="EMBL" id="BLAY01000317">
    <property type="protein sequence ID" value="GET44272.1"/>
    <property type="molecule type" value="Genomic_DNA"/>
</dbReference>
<dbReference type="Gene3D" id="3.10.450.50">
    <property type="match status" value="1"/>
</dbReference>
<dbReference type="AlphaFoldDB" id="A0AAV3XTM2"/>
<dbReference type="InterPro" id="IPR032710">
    <property type="entry name" value="NTF2-like_dom_sf"/>
</dbReference>
<organism evidence="1 2">
    <name type="scientific">Microseira wollei NIES-4236</name>
    <dbReference type="NCBI Taxonomy" id="2530354"/>
    <lineage>
        <taxon>Bacteria</taxon>
        <taxon>Bacillati</taxon>
        <taxon>Cyanobacteriota</taxon>
        <taxon>Cyanophyceae</taxon>
        <taxon>Oscillatoriophycideae</taxon>
        <taxon>Aerosakkonematales</taxon>
        <taxon>Aerosakkonemataceae</taxon>
        <taxon>Microseira</taxon>
    </lineage>
</organism>
<dbReference type="Proteomes" id="UP001050975">
    <property type="component" value="Unassembled WGS sequence"/>
</dbReference>
<name>A0AAV3XTM2_9CYAN</name>
<dbReference type="SUPFAM" id="SSF54427">
    <property type="entry name" value="NTF2-like"/>
    <property type="match status" value="1"/>
</dbReference>
<evidence type="ECO:0008006" key="3">
    <source>
        <dbReference type="Google" id="ProtNLM"/>
    </source>
</evidence>
<evidence type="ECO:0000313" key="2">
    <source>
        <dbReference type="Proteomes" id="UP001050975"/>
    </source>
</evidence>
<evidence type="ECO:0000313" key="1">
    <source>
        <dbReference type="EMBL" id="GET44272.1"/>
    </source>
</evidence>
<reference evidence="1" key="1">
    <citation type="submission" date="2019-10" db="EMBL/GenBank/DDBJ databases">
        <title>Draft genome sequece of Microseira wollei NIES-4236.</title>
        <authorList>
            <person name="Yamaguchi H."/>
            <person name="Suzuki S."/>
            <person name="Kawachi M."/>
        </authorList>
    </citation>
    <scope>NUCLEOTIDE SEQUENCE</scope>
    <source>
        <strain evidence="1">NIES-4236</strain>
    </source>
</reference>
<keyword evidence="2" id="KW-1185">Reference proteome</keyword>
<proteinExistence type="predicted"/>
<sequence length="113" mass="13039">MKSIDDYLAAWNADTSEARHNLLINCMTADVIYLDPHVPETIEGIAGVLALIERFRERFDHRLKPEGNIDTHHHVFRLRWCLQRDTGEILSKGLMVGDLTSSQMIQRVIHFVD</sequence>
<protein>
    <recommendedName>
        <fullName evidence="3">SnoaL-like domain-containing protein</fullName>
    </recommendedName>
</protein>
<comment type="caution">
    <text evidence="1">The sequence shown here is derived from an EMBL/GenBank/DDBJ whole genome shotgun (WGS) entry which is preliminary data.</text>
</comment>
<accession>A0AAV3XTM2</accession>
<gene>
    <name evidence="1" type="ORF">MiSe_90980</name>
</gene>